<feature type="compositionally biased region" description="Polar residues" evidence="2">
    <location>
        <begin position="1"/>
        <end position="10"/>
    </location>
</feature>
<feature type="compositionally biased region" description="Low complexity" evidence="2">
    <location>
        <begin position="11"/>
        <end position="29"/>
    </location>
</feature>
<dbReference type="Proteomes" id="UP000006671">
    <property type="component" value="Unassembled WGS sequence"/>
</dbReference>
<keyword evidence="1" id="KW-0175">Coiled coil</keyword>
<dbReference type="InParanoid" id="D2W4F2"/>
<dbReference type="KEGG" id="ngr:NAEGRDRAFT_76283"/>
<keyword evidence="4" id="KW-1185">Reference proteome</keyword>
<organism evidence="4">
    <name type="scientific">Naegleria gruberi</name>
    <name type="common">Amoeba</name>
    <dbReference type="NCBI Taxonomy" id="5762"/>
    <lineage>
        <taxon>Eukaryota</taxon>
        <taxon>Discoba</taxon>
        <taxon>Heterolobosea</taxon>
        <taxon>Tetramitia</taxon>
        <taxon>Eutetramitia</taxon>
        <taxon>Vahlkampfiidae</taxon>
        <taxon>Naegleria</taxon>
    </lineage>
</organism>
<feature type="compositionally biased region" description="Low complexity" evidence="2">
    <location>
        <begin position="68"/>
        <end position="98"/>
    </location>
</feature>
<dbReference type="EMBL" id="GG738951">
    <property type="protein sequence ID" value="EFC36053.1"/>
    <property type="molecule type" value="Genomic_DNA"/>
</dbReference>
<evidence type="ECO:0000256" key="1">
    <source>
        <dbReference type="SAM" id="Coils"/>
    </source>
</evidence>
<dbReference type="VEuPathDB" id="AmoebaDB:NAEGRDRAFT_76283"/>
<gene>
    <name evidence="3" type="ORF">NAEGRDRAFT_76283</name>
</gene>
<feature type="coiled-coil region" evidence="1">
    <location>
        <begin position="337"/>
        <end position="368"/>
    </location>
</feature>
<feature type="region of interest" description="Disordered" evidence="2">
    <location>
        <begin position="1"/>
        <end position="44"/>
    </location>
</feature>
<feature type="region of interest" description="Disordered" evidence="2">
    <location>
        <begin position="56"/>
        <end position="108"/>
    </location>
</feature>
<name>D2W4F2_NAEGR</name>
<reference evidence="3 4" key="1">
    <citation type="journal article" date="2010" name="Cell">
        <title>The genome of Naegleria gruberi illuminates early eukaryotic versatility.</title>
        <authorList>
            <person name="Fritz-Laylin L.K."/>
            <person name="Prochnik S.E."/>
            <person name="Ginger M.L."/>
            <person name="Dacks J.B."/>
            <person name="Carpenter M.L."/>
            <person name="Field M.C."/>
            <person name="Kuo A."/>
            <person name="Paredez A."/>
            <person name="Chapman J."/>
            <person name="Pham J."/>
            <person name="Shu S."/>
            <person name="Neupane R."/>
            <person name="Cipriano M."/>
            <person name="Mancuso J."/>
            <person name="Tu H."/>
            <person name="Salamov A."/>
            <person name="Lindquist E."/>
            <person name="Shapiro H."/>
            <person name="Lucas S."/>
            <person name="Grigoriev I.V."/>
            <person name="Cande W.Z."/>
            <person name="Fulton C."/>
            <person name="Rokhsar D.S."/>
            <person name="Dawson S.C."/>
        </authorList>
    </citation>
    <scope>NUCLEOTIDE SEQUENCE [LARGE SCALE GENOMIC DNA]</scope>
    <source>
        <strain evidence="3 4">NEG-M</strain>
    </source>
</reference>
<accession>D2W4F2</accession>
<dbReference type="AlphaFoldDB" id="D2W4F2"/>
<dbReference type="RefSeq" id="XP_002668797.1">
    <property type="nucleotide sequence ID" value="XM_002668751.1"/>
</dbReference>
<proteinExistence type="predicted"/>
<evidence type="ECO:0000256" key="2">
    <source>
        <dbReference type="SAM" id="MobiDB-lite"/>
    </source>
</evidence>
<sequence length="400" mass="45578">MNNSQQQLFDTTNITTATPNAPNTPTITNVHESSSKKRKAKSKAYEIVDSTTITATTPKSKKRKTKASNDSIPNTSSSSPNDSASLGNSSTITTTTATQSPKRSRKLNLGLQSNDFKTLIEFNRFLSELNEQEDMKQSIEAILPRFKFDFLKALIVSCRKITPKYLTNYRSHQTKYQTLLQIISVKSETLNLIKLITNENDNNICNNNNNTIKSVVNNFEMDNYNDIVNNTKQTTNDVPTISQSNEGIVLDWHSYCDITLDLIQSTYLPFSTTTTNNILNNTNEFNTVNNNNIEINNTNTNNNNNNNTNTVNNNVIDDSFSFSDFLDCSSEIVPSNERNNEELINDLMKQLNEKNQQIEQLNRMFQLQETYNQNLLNLIQTFKNNLYEFDQINNNNNNFI</sequence>
<dbReference type="GeneID" id="8856356"/>
<evidence type="ECO:0000313" key="3">
    <source>
        <dbReference type="EMBL" id="EFC36053.1"/>
    </source>
</evidence>
<evidence type="ECO:0000313" key="4">
    <source>
        <dbReference type="Proteomes" id="UP000006671"/>
    </source>
</evidence>
<protein>
    <submittedName>
        <fullName evidence="3">Predicted protein</fullName>
    </submittedName>
</protein>